<dbReference type="SUPFAM" id="SSF100950">
    <property type="entry name" value="NagB/RpiA/CoA transferase-like"/>
    <property type="match status" value="1"/>
</dbReference>
<feature type="binding site" evidence="4">
    <location>
        <begin position="135"/>
        <end position="143"/>
    </location>
    <ligand>
        <name>ATP</name>
        <dbReference type="ChEBI" id="CHEBI:30616"/>
    </ligand>
</feature>
<dbReference type="EMBL" id="FRBL01000015">
    <property type="protein sequence ID" value="SHM96295.1"/>
    <property type="molecule type" value="Genomic_DNA"/>
</dbReference>
<keyword evidence="5" id="KW-0460">Magnesium</keyword>
<feature type="binding site" evidence="4">
    <location>
        <position position="56"/>
    </location>
    <ligand>
        <name>substrate</name>
    </ligand>
</feature>
<dbReference type="GO" id="GO:0046872">
    <property type="term" value="F:metal ion binding"/>
    <property type="evidence" value="ECO:0007669"/>
    <property type="project" value="UniProtKB-KW"/>
</dbReference>
<evidence type="ECO:0000256" key="3">
    <source>
        <dbReference type="ARBA" id="ARBA00022840"/>
    </source>
</evidence>
<reference evidence="6 7" key="1">
    <citation type="submission" date="2016-11" db="EMBL/GenBank/DDBJ databases">
        <authorList>
            <person name="Jaros S."/>
            <person name="Januszkiewicz K."/>
            <person name="Wedrychowicz H."/>
        </authorList>
    </citation>
    <scope>NUCLEOTIDE SEQUENCE [LARGE SCALE GENOMIC DNA]</scope>
    <source>
        <strain evidence="6 7">DSM 27406</strain>
    </source>
</reference>
<evidence type="ECO:0000256" key="4">
    <source>
        <dbReference type="PIRSR" id="PIRSR006806-1"/>
    </source>
</evidence>
<dbReference type="GO" id="GO:0005524">
    <property type="term" value="F:ATP binding"/>
    <property type="evidence" value="ECO:0007669"/>
    <property type="project" value="UniProtKB-KW"/>
</dbReference>
<dbReference type="PANTHER" id="PTHR23407">
    <property type="entry name" value="ATPASE INHIBITOR/5-FORMYLTETRAHYDROFOLATE CYCLO-LIGASE"/>
    <property type="match status" value="1"/>
</dbReference>
<evidence type="ECO:0000313" key="6">
    <source>
        <dbReference type="EMBL" id="SHM96295.1"/>
    </source>
</evidence>
<feature type="binding site" evidence="4">
    <location>
        <position position="49"/>
    </location>
    <ligand>
        <name>substrate</name>
    </ligand>
</feature>
<accession>A0A1M7MYK3</accession>
<dbReference type="InterPro" id="IPR037171">
    <property type="entry name" value="NagB/RpiA_transferase-like"/>
</dbReference>
<evidence type="ECO:0000256" key="2">
    <source>
        <dbReference type="ARBA" id="ARBA00022741"/>
    </source>
</evidence>
<dbReference type="RefSeq" id="WP_073087698.1">
    <property type="nucleotide sequence ID" value="NZ_FRBL01000015.1"/>
</dbReference>
<dbReference type="GO" id="GO:0009396">
    <property type="term" value="P:folic acid-containing compound biosynthetic process"/>
    <property type="evidence" value="ECO:0007669"/>
    <property type="project" value="TreeGrafter"/>
</dbReference>
<dbReference type="Pfam" id="PF01812">
    <property type="entry name" value="5-FTHF_cyc-lig"/>
    <property type="match status" value="1"/>
</dbReference>
<evidence type="ECO:0000256" key="1">
    <source>
        <dbReference type="ARBA" id="ARBA00010638"/>
    </source>
</evidence>
<comment type="similarity">
    <text evidence="1 5">Belongs to the 5-formyltetrahydrofolate cyclo-ligase family.</text>
</comment>
<dbReference type="Gene3D" id="3.40.50.10420">
    <property type="entry name" value="NagB/RpiA/CoA transferase-like"/>
    <property type="match status" value="1"/>
</dbReference>
<keyword evidence="5" id="KW-0479">Metal-binding</keyword>
<gene>
    <name evidence="6" type="ORF">SAMN05444266_11575</name>
</gene>
<dbReference type="NCBIfam" id="TIGR02727">
    <property type="entry name" value="MTHFS_bact"/>
    <property type="match status" value="1"/>
</dbReference>
<protein>
    <recommendedName>
        <fullName evidence="5">5-formyltetrahydrofolate cyclo-ligase</fullName>
        <ecNumber evidence="5">6.3.3.2</ecNumber>
    </recommendedName>
</protein>
<dbReference type="InterPro" id="IPR024185">
    <property type="entry name" value="FTHF_cligase-like_sf"/>
</dbReference>
<dbReference type="EC" id="6.3.3.2" evidence="5"/>
<feature type="binding site" evidence="4">
    <location>
        <begin position="4"/>
        <end position="8"/>
    </location>
    <ligand>
        <name>ATP</name>
        <dbReference type="ChEBI" id="CHEBI:30616"/>
    </ligand>
</feature>
<evidence type="ECO:0000256" key="5">
    <source>
        <dbReference type="RuleBase" id="RU361279"/>
    </source>
</evidence>
<comment type="catalytic activity">
    <reaction evidence="5">
        <text>(6S)-5-formyl-5,6,7,8-tetrahydrofolate + ATP = (6R)-5,10-methenyltetrahydrofolate + ADP + phosphate</text>
        <dbReference type="Rhea" id="RHEA:10488"/>
        <dbReference type="ChEBI" id="CHEBI:30616"/>
        <dbReference type="ChEBI" id="CHEBI:43474"/>
        <dbReference type="ChEBI" id="CHEBI:57455"/>
        <dbReference type="ChEBI" id="CHEBI:57457"/>
        <dbReference type="ChEBI" id="CHEBI:456216"/>
        <dbReference type="EC" id="6.3.3.2"/>
    </reaction>
</comment>
<proteinExistence type="inferred from homology"/>
<keyword evidence="2 4" id="KW-0547">Nucleotide-binding</keyword>
<dbReference type="InterPro" id="IPR002698">
    <property type="entry name" value="FTHF_cligase"/>
</dbReference>
<dbReference type="Proteomes" id="UP000184420">
    <property type="component" value="Unassembled WGS sequence"/>
</dbReference>
<keyword evidence="7" id="KW-1185">Reference proteome</keyword>
<dbReference type="GO" id="GO:0030272">
    <property type="term" value="F:5-formyltetrahydrofolate cyclo-ligase activity"/>
    <property type="evidence" value="ECO:0007669"/>
    <property type="project" value="UniProtKB-EC"/>
</dbReference>
<sequence length="194" mass="22160">MTTKKDIRKHFLEQRLNLDESAAARLNAALLEQVLRIDFSPYRYAHVFLPILEKKEADTWPVIDALKVRYPQLNWVLSRSDMQAGTMEHLLWTPATTLAQNKFGITEPQNGEAVDLSLIDVVFVPMLAFDTSGHRVGYGKGMYDRFLKQCRPDVQTIGLSLFEPIAAIPETDAFDVPLRIVVTPEKIYHFNNED</sequence>
<keyword evidence="6" id="KW-0436">Ligase</keyword>
<dbReference type="AlphaFoldDB" id="A0A1M7MYK3"/>
<dbReference type="GO" id="GO:0035999">
    <property type="term" value="P:tetrahydrofolate interconversion"/>
    <property type="evidence" value="ECO:0007669"/>
    <property type="project" value="TreeGrafter"/>
</dbReference>
<evidence type="ECO:0000313" key="7">
    <source>
        <dbReference type="Proteomes" id="UP000184420"/>
    </source>
</evidence>
<organism evidence="6 7">
    <name type="scientific">Chitinophaga jiangningensis</name>
    <dbReference type="NCBI Taxonomy" id="1419482"/>
    <lineage>
        <taxon>Bacteria</taxon>
        <taxon>Pseudomonadati</taxon>
        <taxon>Bacteroidota</taxon>
        <taxon>Chitinophagia</taxon>
        <taxon>Chitinophagales</taxon>
        <taxon>Chitinophagaceae</taxon>
        <taxon>Chitinophaga</taxon>
    </lineage>
</organism>
<dbReference type="PIRSF" id="PIRSF006806">
    <property type="entry name" value="FTHF_cligase"/>
    <property type="match status" value="1"/>
</dbReference>
<keyword evidence="3 4" id="KW-0067">ATP-binding</keyword>
<comment type="cofactor">
    <cofactor evidence="5">
        <name>Mg(2+)</name>
        <dbReference type="ChEBI" id="CHEBI:18420"/>
    </cofactor>
</comment>
<dbReference type="PANTHER" id="PTHR23407:SF1">
    <property type="entry name" value="5-FORMYLTETRAHYDROFOLATE CYCLO-LIGASE"/>
    <property type="match status" value="1"/>
</dbReference>
<name>A0A1M7MYK3_9BACT</name>
<dbReference type="STRING" id="1419482.SAMN05444266_11575"/>